<dbReference type="PANTHER" id="PTHR33991">
    <property type="entry name" value="DNA REPAIR PROTEIN RECO"/>
    <property type="match status" value="1"/>
</dbReference>
<dbReference type="EMBL" id="WBVO01000008">
    <property type="protein sequence ID" value="KAB2808717.1"/>
    <property type="molecule type" value="Genomic_DNA"/>
</dbReference>
<gene>
    <name evidence="5" type="ORF">F8C67_10545</name>
</gene>
<dbReference type="InterPro" id="IPR022572">
    <property type="entry name" value="DNA_rep/recomb_RecO_N"/>
</dbReference>
<keyword evidence="1" id="KW-0227">DNA damage</keyword>
<evidence type="ECO:0000256" key="2">
    <source>
        <dbReference type="ARBA" id="ARBA00023172"/>
    </source>
</evidence>
<evidence type="ECO:0000313" key="5">
    <source>
        <dbReference type="EMBL" id="KAB2808717.1"/>
    </source>
</evidence>
<dbReference type="SUPFAM" id="SSF57863">
    <property type="entry name" value="ArfGap/RecO-like zinc finger"/>
    <property type="match status" value="1"/>
</dbReference>
<evidence type="ECO:0000313" key="6">
    <source>
        <dbReference type="Proteomes" id="UP000468650"/>
    </source>
</evidence>
<keyword evidence="2" id="KW-0233">DNA recombination</keyword>
<dbReference type="InterPro" id="IPR012340">
    <property type="entry name" value="NA-bd_OB-fold"/>
</dbReference>
<dbReference type="InterPro" id="IPR003717">
    <property type="entry name" value="RecO"/>
</dbReference>
<sequence length="238" mass="27021">MSPSEQKVQAIVLGVVKYGDHGHVMRTFTPSVGLTPFMVHSLRSKKAGTMRPSMTMPMSVLDIVVNARGKGNLKTISEVHPIEHWRTLHTDPIKMTLCTFASEVVQKVITEEHAEEALFEDLLKWLYALDDEDAKLGTSAHELLLKLSRHLGCFPHIETYKTDYVFDMLDGYFVSDAPNHSHWLTARESTALVDLIHHKKVDKVMRQTLLGELLSYLRIHHEPFGTVKSLEIIRTLLT</sequence>
<dbReference type="Proteomes" id="UP000468650">
    <property type="component" value="Unassembled WGS sequence"/>
</dbReference>
<dbReference type="GO" id="GO:0006302">
    <property type="term" value="P:double-strand break repair"/>
    <property type="evidence" value="ECO:0007669"/>
    <property type="project" value="TreeGrafter"/>
</dbReference>
<dbReference type="Pfam" id="PF11967">
    <property type="entry name" value="RecO_N"/>
    <property type="match status" value="1"/>
</dbReference>
<feature type="domain" description="DNA replication/recombination mediator RecO N-terminal" evidence="4">
    <location>
        <begin position="5"/>
        <end position="83"/>
    </location>
</feature>
<evidence type="ECO:0000256" key="3">
    <source>
        <dbReference type="ARBA" id="ARBA00023204"/>
    </source>
</evidence>
<dbReference type="AlphaFoldDB" id="A0A6N6REU6"/>
<dbReference type="InterPro" id="IPR037278">
    <property type="entry name" value="ARFGAP/RecO"/>
</dbReference>
<dbReference type="GO" id="GO:0043590">
    <property type="term" value="C:bacterial nucleoid"/>
    <property type="evidence" value="ECO:0007669"/>
    <property type="project" value="TreeGrafter"/>
</dbReference>
<comment type="caution">
    <text evidence="5">The sequence shown here is derived from an EMBL/GenBank/DDBJ whole genome shotgun (WGS) entry which is preliminary data.</text>
</comment>
<proteinExistence type="predicted"/>
<dbReference type="Gene3D" id="2.40.50.140">
    <property type="entry name" value="Nucleic acid-binding proteins"/>
    <property type="match status" value="1"/>
</dbReference>
<keyword evidence="3" id="KW-0234">DNA repair</keyword>
<keyword evidence="6" id="KW-1185">Reference proteome</keyword>
<name>A0A6N6REU6_9FLAO</name>
<dbReference type="OrthoDB" id="9789152at2"/>
<accession>A0A6N6REU6</accession>
<dbReference type="PANTHER" id="PTHR33991:SF1">
    <property type="entry name" value="DNA REPAIR PROTEIN RECO"/>
    <property type="match status" value="1"/>
</dbReference>
<evidence type="ECO:0000256" key="1">
    <source>
        <dbReference type="ARBA" id="ARBA00022763"/>
    </source>
</evidence>
<dbReference type="RefSeq" id="WP_151667812.1">
    <property type="nucleotide sequence ID" value="NZ_WBVO01000008.1"/>
</dbReference>
<dbReference type="Pfam" id="PF02565">
    <property type="entry name" value="RecO_C"/>
    <property type="match status" value="1"/>
</dbReference>
<organism evidence="5 6">
    <name type="scientific">Phaeocystidibacter luteus</name>
    <dbReference type="NCBI Taxonomy" id="911197"/>
    <lineage>
        <taxon>Bacteria</taxon>
        <taxon>Pseudomonadati</taxon>
        <taxon>Bacteroidota</taxon>
        <taxon>Flavobacteriia</taxon>
        <taxon>Flavobacteriales</taxon>
        <taxon>Phaeocystidibacteraceae</taxon>
        <taxon>Phaeocystidibacter</taxon>
    </lineage>
</organism>
<protein>
    <recommendedName>
        <fullName evidence="4">DNA replication/recombination mediator RecO N-terminal domain-containing protein</fullName>
    </recommendedName>
</protein>
<reference evidence="5 6" key="1">
    <citation type="submission" date="2019-09" db="EMBL/GenBank/DDBJ databases">
        <title>Genomes of family Cryomorphaceae.</title>
        <authorList>
            <person name="Bowman J.P."/>
        </authorList>
    </citation>
    <scope>NUCLEOTIDE SEQUENCE [LARGE SCALE GENOMIC DNA]</scope>
    <source>
        <strain evidence="5 6">LMG 25704</strain>
    </source>
</reference>
<dbReference type="SUPFAM" id="SSF50249">
    <property type="entry name" value="Nucleic acid-binding proteins"/>
    <property type="match status" value="1"/>
</dbReference>
<evidence type="ECO:0000259" key="4">
    <source>
        <dbReference type="Pfam" id="PF11967"/>
    </source>
</evidence>
<dbReference type="GO" id="GO:0006310">
    <property type="term" value="P:DNA recombination"/>
    <property type="evidence" value="ECO:0007669"/>
    <property type="project" value="UniProtKB-KW"/>
</dbReference>